<dbReference type="AlphaFoldDB" id="A0A2T3JGQ3"/>
<dbReference type="InterPro" id="IPR029510">
    <property type="entry name" value="Ald_DH_CS_GLU"/>
</dbReference>
<dbReference type="InterPro" id="IPR015590">
    <property type="entry name" value="Aldehyde_DH_dom"/>
</dbReference>
<comment type="similarity">
    <text evidence="1 4">Belongs to the aldehyde dehydrogenase family.</text>
</comment>
<dbReference type="EMBL" id="PYMJ01000011">
    <property type="protein sequence ID" value="PSU48105.1"/>
    <property type="molecule type" value="Genomic_DNA"/>
</dbReference>
<dbReference type="SUPFAM" id="SSF53720">
    <property type="entry name" value="ALDH-like"/>
    <property type="match status" value="1"/>
</dbReference>
<sequence>MSNINSINAEISVISPIDNDVYITRPFASLTHITTSLKQAKLAQKQWQATPLAERKILCSKAIDWLVTNKHQLAEEITWMMGRPIQYSQGETAGLEERARHMIAISDDALATIELPEKPHFTRYIKRVPLGTVFIVAPWNYPYLTAINSIIPALLSGNSVVLKHSVQTPLCAERLFQAFTEAGLPEGVFQYLHLTHQDTEHVISSGCINHVAFTGSVKGGKAIEQFAAGHLISVGLELGGKDPAYVRSDANLQDAVDTIIDGAFFNSGQSCCSIERAYVHSSIYDAFIEKAVLLINQYQLGRSDNLNTTLGPLVNGKAADFVREQTQEAIQQGAKPHIDEHHFTNSQAGSAYLAPQLLTNVNHTMRIMTEETFGPALGIQKVESDQEAIILMNDSDFGLTACIFTQDIDKGIHLGDQLETGTFFINRCDYLDPALAWAGIKQSGRGCTLSSIGFEQLTRPKSYHVKHLI</sequence>
<dbReference type="InterPro" id="IPR016161">
    <property type="entry name" value="Ald_DH/histidinol_DH"/>
</dbReference>
<feature type="domain" description="Aldehyde dehydrogenase" evidence="5">
    <location>
        <begin position="9"/>
        <end position="462"/>
    </location>
</feature>
<dbReference type="InterPro" id="IPR016163">
    <property type="entry name" value="Ald_DH_C"/>
</dbReference>
<dbReference type="RefSeq" id="WP_107243090.1">
    <property type="nucleotide sequence ID" value="NZ_PYMJ01000011.1"/>
</dbReference>
<keyword evidence="7" id="KW-1185">Reference proteome</keyword>
<proteinExistence type="inferred from homology"/>
<evidence type="ECO:0000256" key="4">
    <source>
        <dbReference type="RuleBase" id="RU003345"/>
    </source>
</evidence>
<dbReference type="Gene3D" id="3.40.605.10">
    <property type="entry name" value="Aldehyde Dehydrogenase, Chain A, domain 1"/>
    <property type="match status" value="1"/>
</dbReference>
<evidence type="ECO:0000259" key="5">
    <source>
        <dbReference type="Pfam" id="PF00171"/>
    </source>
</evidence>
<keyword evidence="2 4" id="KW-0560">Oxidoreductase</keyword>
<dbReference type="OrthoDB" id="9812625at2"/>
<evidence type="ECO:0000313" key="7">
    <source>
        <dbReference type="Proteomes" id="UP000240987"/>
    </source>
</evidence>
<accession>A0A2T3JGQ3</accession>
<comment type="caution">
    <text evidence="6">The sequence shown here is derived from an EMBL/GenBank/DDBJ whole genome shotgun (WGS) entry which is preliminary data.</text>
</comment>
<evidence type="ECO:0000256" key="2">
    <source>
        <dbReference type="ARBA" id="ARBA00023002"/>
    </source>
</evidence>
<dbReference type="PANTHER" id="PTHR11699">
    <property type="entry name" value="ALDEHYDE DEHYDROGENASE-RELATED"/>
    <property type="match status" value="1"/>
</dbReference>
<dbReference type="Gene3D" id="3.40.309.10">
    <property type="entry name" value="Aldehyde Dehydrogenase, Chain A, domain 2"/>
    <property type="match status" value="1"/>
</dbReference>
<dbReference type="Pfam" id="PF00171">
    <property type="entry name" value="Aldedh"/>
    <property type="match status" value="1"/>
</dbReference>
<organism evidence="6 7">
    <name type="scientific">Photobacterium frigidiphilum</name>
    <dbReference type="NCBI Taxonomy" id="264736"/>
    <lineage>
        <taxon>Bacteria</taxon>
        <taxon>Pseudomonadati</taxon>
        <taxon>Pseudomonadota</taxon>
        <taxon>Gammaproteobacteria</taxon>
        <taxon>Vibrionales</taxon>
        <taxon>Vibrionaceae</taxon>
        <taxon>Photobacterium</taxon>
    </lineage>
</organism>
<reference evidence="6 7" key="1">
    <citation type="submission" date="2018-01" db="EMBL/GenBank/DDBJ databases">
        <title>Whole genome sequencing of Histamine producing bacteria.</title>
        <authorList>
            <person name="Butler K."/>
        </authorList>
    </citation>
    <scope>NUCLEOTIDE SEQUENCE [LARGE SCALE GENOMIC DNA]</scope>
    <source>
        <strain evidence="6 7">JCM 12947</strain>
    </source>
</reference>
<evidence type="ECO:0000313" key="6">
    <source>
        <dbReference type="EMBL" id="PSU48105.1"/>
    </source>
</evidence>
<protein>
    <submittedName>
        <fullName evidence="6">Aldehyde dehydrogenase</fullName>
    </submittedName>
</protein>
<dbReference type="PROSITE" id="PS00687">
    <property type="entry name" value="ALDEHYDE_DEHYDR_GLU"/>
    <property type="match status" value="1"/>
</dbReference>
<dbReference type="GO" id="GO:0016620">
    <property type="term" value="F:oxidoreductase activity, acting on the aldehyde or oxo group of donors, NAD or NADP as acceptor"/>
    <property type="evidence" value="ECO:0007669"/>
    <property type="project" value="InterPro"/>
</dbReference>
<evidence type="ECO:0000256" key="1">
    <source>
        <dbReference type="ARBA" id="ARBA00009986"/>
    </source>
</evidence>
<dbReference type="InterPro" id="IPR016162">
    <property type="entry name" value="Ald_DH_N"/>
</dbReference>
<feature type="active site" evidence="3">
    <location>
        <position position="237"/>
    </location>
</feature>
<dbReference type="Proteomes" id="UP000240987">
    <property type="component" value="Unassembled WGS sequence"/>
</dbReference>
<name>A0A2T3JGQ3_9GAMM</name>
<evidence type="ECO:0000256" key="3">
    <source>
        <dbReference type="PROSITE-ProRule" id="PRU10007"/>
    </source>
</evidence>
<dbReference type="CDD" id="cd07102">
    <property type="entry name" value="ALDH_EDX86601"/>
    <property type="match status" value="1"/>
</dbReference>
<dbReference type="FunFam" id="3.40.309.10:FF:000009">
    <property type="entry name" value="Aldehyde dehydrogenase A"/>
    <property type="match status" value="1"/>
</dbReference>
<gene>
    <name evidence="6" type="ORF">C9J12_12885</name>
</gene>